<evidence type="ECO:0000313" key="4">
    <source>
        <dbReference type="Proteomes" id="UP000799536"/>
    </source>
</evidence>
<gene>
    <name evidence="3" type="ORF">GQ43DRAFT_185052</name>
</gene>
<dbReference type="CDD" id="cd12841">
    <property type="entry name" value="TM_EphA1"/>
    <property type="match status" value="1"/>
</dbReference>
<keyword evidence="2" id="KW-0812">Transmembrane</keyword>
<keyword evidence="2" id="KW-1133">Transmembrane helix</keyword>
<feature type="region of interest" description="Disordered" evidence="1">
    <location>
        <begin position="415"/>
        <end position="463"/>
    </location>
</feature>
<keyword evidence="4" id="KW-1185">Reference proteome</keyword>
<protein>
    <recommendedName>
        <fullName evidence="5">SH3 domain-containing protein</fullName>
    </recommendedName>
</protein>
<dbReference type="AlphaFoldDB" id="A0A9P4MM55"/>
<dbReference type="EMBL" id="ML994187">
    <property type="protein sequence ID" value="KAF2197919.1"/>
    <property type="molecule type" value="Genomic_DNA"/>
</dbReference>
<dbReference type="Gene3D" id="2.30.30.40">
    <property type="entry name" value="SH3 Domains"/>
    <property type="match status" value="1"/>
</dbReference>
<feature type="compositionally biased region" description="Polar residues" evidence="1">
    <location>
        <begin position="376"/>
        <end position="385"/>
    </location>
</feature>
<dbReference type="InterPro" id="IPR036028">
    <property type="entry name" value="SH3-like_dom_sf"/>
</dbReference>
<feature type="compositionally biased region" description="Polar residues" evidence="1">
    <location>
        <begin position="277"/>
        <end position="286"/>
    </location>
</feature>
<dbReference type="PANTHER" id="PTHR16861">
    <property type="entry name" value="GLYCOPROTEIN 38"/>
    <property type="match status" value="1"/>
</dbReference>
<feature type="compositionally biased region" description="Basic residues" evidence="1">
    <location>
        <begin position="23"/>
        <end position="33"/>
    </location>
</feature>
<proteinExistence type="predicted"/>
<evidence type="ECO:0000256" key="1">
    <source>
        <dbReference type="SAM" id="MobiDB-lite"/>
    </source>
</evidence>
<comment type="caution">
    <text evidence="3">The sequence shown here is derived from an EMBL/GenBank/DDBJ whole genome shotgun (WGS) entry which is preliminary data.</text>
</comment>
<accession>A0A9P4MM55</accession>
<feature type="compositionally biased region" description="Polar residues" evidence="1">
    <location>
        <begin position="334"/>
        <end position="346"/>
    </location>
</feature>
<feature type="region of interest" description="Disordered" evidence="1">
    <location>
        <begin position="331"/>
        <end position="399"/>
    </location>
</feature>
<dbReference type="PANTHER" id="PTHR16861:SF4">
    <property type="entry name" value="SH3 DOMAIN PROTEIN (AFU_ORTHOLOGUE AFUA_1G13610)"/>
    <property type="match status" value="1"/>
</dbReference>
<feature type="transmembrane region" description="Helical" evidence="2">
    <location>
        <begin position="298"/>
        <end position="321"/>
    </location>
</feature>
<feature type="region of interest" description="Disordered" evidence="1">
    <location>
        <begin position="1"/>
        <end position="33"/>
    </location>
</feature>
<sequence>MDREAQSGRLNRPCQSSSDFRRPSRGPRRQKKFPSRAKCTFLVSALAASSLPATLAQSCIPLVDSTACPAFRNASFSTNKALVGLFPFLAFVSDTKSFDDGIRQYIEKDYARSKYQEQIGCSSVNLTNTTSLYARYTTTVLCNAIVQNSIQPCGLSNDNSRPLCADSCAEFALSEQEITASPELCGTSGPSANDKIRADFIECSLPPGALQQSCVVAVANEPDNCGYESNVQGLCSFCASSSPNSTDSCCVNSDVEGRCQNVHLPTTTSMPPLFPSATASHAPTTDSGKHHGLSGGQIAGIVVGSVLGAALILAGIIFFCLHLRKRRDAHHPNLLNTPSPTRQTMNVGPRPPMSMDGSTPTTILPGARVARMSALEGSTSSPSDAHSSRAGGRLGAYHHDHSAYDSPLSARSGGFSGADFPKRDGSLGSAGHSPIRGRAGTATGHSSPLSGSDDRNFSSPEGIASGQSEQLQFFKDYYSQDDIHPSDTVATLWAYQPRANDEFELERGDMLKVVGIWDDGWATGVKLGEGVEEWETRRGVQRDSGVSNGGGARPSTALGENEIKAFPLVCVCLPQHWRKTIEGDSTGSGPPSP</sequence>
<keyword evidence="2" id="KW-0472">Membrane</keyword>
<evidence type="ECO:0000256" key="2">
    <source>
        <dbReference type="SAM" id="Phobius"/>
    </source>
</evidence>
<dbReference type="SUPFAM" id="SSF50044">
    <property type="entry name" value="SH3-domain"/>
    <property type="match status" value="1"/>
</dbReference>
<reference evidence="3" key="1">
    <citation type="journal article" date="2020" name="Stud. Mycol.">
        <title>101 Dothideomycetes genomes: a test case for predicting lifestyles and emergence of pathogens.</title>
        <authorList>
            <person name="Haridas S."/>
            <person name="Albert R."/>
            <person name="Binder M."/>
            <person name="Bloem J."/>
            <person name="Labutti K."/>
            <person name="Salamov A."/>
            <person name="Andreopoulos B."/>
            <person name="Baker S."/>
            <person name="Barry K."/>
            <person name="Bills G."/>
            <person name="Bluhm B."/>
            <person name="Cannon C."/>
            <person name="Castanera R."/>
            <person name="Culley D."/>
            <person name="Daum C."/>
            <person name="Ezra D."/>
            <person name="Gonzalez J."/>
            <person name="Henrissat B."/>
            <person name="Kuo A."/>
            <person name="Liang C."/>
            <person name="Lipzen A."/>
            <person name="Lutzoni F."/>
            <person name="Magnuson J."/>
            <person name="Mondo S."/>
            <person name="Nolan M."/>
            <person name="Ohm R."/>
            <person name="Pangilinan J."/>
            <person name="Park H.-J."/>
            <person name="Ramirez L."/>
            <person name="Alfaro M."/>
            <person name="Sun H."/>
            <person name="Tritt A."/>
            <person name="Yoshinaga Y."/>
            <person name="Zwiers L.-H."/>
            <person name="Turgeon B."/>
            <person name="Goodwin S."/>
            <person name="Spatafora J."/>
            <person name="Crous P."/>
            <person name="Grigoriev I."/>
        </authorList>
    </citation>
    <scope>NUCLEOTIDE SEQUENCE</scope>
    <source>
        <strain evidence="3">ATCC 74209</strain>
    </source>
</reference>
<evidence type="ECO:0000313" key="3">
    <source>
        <dbReference type="EMBL" id="KAF2197919.1"/>
    </source>
</evidence>
<evidence type="ECO:0008006" key="5">
    <source>
        <dbReference type="Google" id="ProtNLM"/>
    </source>
</evidence>
<name>A0A9P4MM55_9PLEO</name>
<dbReference type="Proteomes" id="UP000799536">
    <property type="component" value="Unassembled WGS sequence"/>
</dbReference>
<organism evidence="3 4">
    <name type="scientific">Delitschia confertaspora ATCC 74209</name>
    <dbReference type="NCBI Taxonomy" id="1513339"/>
    <lineage>
        <taxon>Eukaryota</taxon>
        <taxon>Fungi</taxon>
        <taxon>Dikarya</taxon>
        <taxon>Ascomycota</taxon>
        <taxon>Pezizomycotina</taxon>
        <taxon>Dothideomycetes</taxon>
        <taxon>Pleosporomycetidae</taxon>
        <taxon>Pleosporales</taxon>
        <taxon>Delitschiaceae</taxon>
        <taxon>Delitschia</taxon>
    </lineage>
</organism>
<dbReference type="OrthoDB" id="2163411at2759"/>
<feature type="region of interest" description="Disordered" evidence="1">
    <location>
        <begin position="270"/>
        <end position="291"/>
    </location>
</feature>